<dbReference type="Gene3D" id="1.20.1080.10">
    <property type="entry name" value="Glycerol uptake facilitator protein"/>
    <property type="match status" value="2"/>
</dbReference>
<feature type="transmembrane region" description="Helical" evidence="7">
    <location>
        <begin position="154"/>
        <end position="175"/>
    </location>
</feature>
<keyword evidence="4 7" id="KW-1133">Transmembrane helix</keyword>
<name>A0A7L9U357_9BURK</name>
<evidence type="ECO:0000256" key="1">
    <source>
        <dbReference type="ARBA" id="ARBA00004141"/>
    </source>
</evidence>
<evidence type="ECO:0000256" key="5">
    <source>
        <dbReference type="ARBA" id="ARBA00023136"/>
    </source>
</evidence>
<dbReference type="InterPro" id="IPR034294">
    <property type="entry name" value="Aquaporin_transptr"/>
</dbReference>
<feature type="transmembrane region" description="Helical" evidence="7">
    <location>
        <begin position="85"/>
        <end position="103"/>
    </location>
</feature>
<dbReference type="SUPFAM" id="SSF81338">
    <property type="entry name" value="Aquaporin-like"/>
    <property type="match status" value="1"/>
</dbReference>
<feature type="transmembrane region" description="Helical" evidence="7">
    <location>
        <begin position="38"/>
        <end position="64"/>
    </location>
</feature>
<dbReference type="GO" id="GO:0016020">
    <property type="term" value="C:membrane"/>
    <property type="evidence" value="ECO:0007669"/>
    <property type="project" value="UniProtKB-SubCell"/>
</dbReference>
<gene>
    <name evidence="8" type="ORF">LPB04_21150</name>
</gene>
<reference evidence="8 9" key="1">
    <citation type="submission" date="2020-10" db="EMBL/GenBank/DDBJ databases">
        <title>Genome sequencing of Massilia sp. LPB0304.</title>
        <authorList>
            <person name="Kim J."/>
        </authorList>
    </citation>
    <scope>NUCLEOTIDE SEQUENCE [LARGE SCALE GENOMIC DNA]</scope>
    <source>
        <strain evidence="8 9">LPB0304</strain>
    </source>
</reference>
<evidence type="ECO:0000256" key="2">
    <source>
        <dbReference type="ARBA" id="ARBA00022448"/>
    </source>
</evidence>
<dbReference type="PANTHER" id="PTHR45724:SF13">
    <property type="entry name" value="AQUAPORIN NIP1-1-RELATED"/>
    <property type="match status" value="1"/>
</dbReference>
<keyword evidence="9" id="KW-1185">Reference proteome</keyword>
<evidence type="ECO:0000256" key="3">
    <source>
        <dbReference type="ARBA" id="ARBA00022692"/>
    </source>
</evidence>
<dbReference type="Pfam" id="PF00230">
    <property type="entry name" value="MIP"/>
    <property type="match status" value="1"/>
</dbReference>
<dbReference type="KEGG" id="mlir:LPB04_21150"/>
<evidence type="ECO:0000256" key="7">
    <source>
        <dbReference type="SAM" id="Phobius"/>
    </source>
</evidence>
<dbReference type="RefSeq" id="WP_193686417.1">
    <property type="nucleotide sequence ID" value="NZ_CP062941.1"/>
</dbReference>
<dbReference type="InterPro" id="IPR022357">
    <property type="entry name" value="MIP_CS"/>
</dbReference>
<keyword evidence="2 6" id="KW-0813">Transport</keyword>
<comment type="similarity">
    <text evidence="6">Belongs to the MIP/aquaporin (TC 1.A.8) family.</text>
</comment>
<comment type="subcellular location">
    <subcellularLocation>
        <location evidence="1">Membrane</location>
        <topology evidence="1">Multi-pass membrane protein</topology>
    </subcellularLocation>
</comment>
<dbReference type="InterPro" id="IPR023271">
    <property type="entry name" value="Aquaporin-like"/>
</dbReference>
<dbReference type="InterPro" id="IPR000425">
    <property type="entry name" value="MIP"/>
</dbReference>
<feature type="transmembrane region" description="Helical" evidence="7">
    <location>
        <begin position="123"/>
        <end position="142"/>
    </location>
</feature>
<dbReference type="PROSITE" id="PS00221">
    <property type="entry name" value="MIP"/>
    <property type="match status" value="1"/>
</dbReference>
<sequence length="247" mass="24846">MTLARRLVAEGLGSALLLAVVVGSGIMAERLAGGNVAIALLANTIATGAGLVALILMFGTLSGAHFNPAVTLSEAWQGNVPAREVLPYIAVQVVGAFAGVAAAHGMFGEALFCASTHVRTGPAQWWSECVATFGLLGVIIGCSRSRPAITPFAVGAYITAAYWFTASTSFANPAVTLARSASNTFAGIRPADAPGFILAQLAGAAAATLLFCWLYPAAPAAATVGGTVAPGDFADTAGLTHLPEASE</sequence>
<dbReference type="EMBL" id="CP062941">
    <property type="protein sequence ID" value="QOL49377.1"/>
    <property type="molecule type" value="Genomic_DNA"/>
</dbReference>
<protein>
    <submittedName>
        <fullName evidence="8">Aquaporin family protein</fullName>
    </submittedName>
</protein>
<evidence type="ECO:0000313" key="9">
    <source>
        <dbReference type="Proteomes" id="UP000593875"/>
    </source>
</evidence>
<dbReference type="GO" id="GO:0015267">
    <property type="term" value="F:channel activity"/>
    <property type="evidence" value="ECO:0007669"/>
    <property type="project" value="InterPro"/>
</dbReference>
<evidence type="ECO:0000313" key="8">
    <source>
        <dbReference type="EMBL" id="QOL49377.1"/>
    </source>
</evidence>
<evidence type="ECO:0000256" key="6">
    <source>
        <dbReference type="RuleBase" id="RU000477"/>
    </source>
</evidence>
<proteinExistence type="inferred from homology"/>
<dbReference type="Proteomes" id="UP000593875">
    <property type="component" value="Chromosome"/>
</dbReference>
<accession>A0A7L9U357</accession>
<feature type="transmembrane region" description="Helical" evidence="7">
    <location>
        <begin position="195"/>
        <end position="215"/>
    </location>
</feature>
<organism evidence="8 9">
    <name type="scientific">Massilia litorea</name>
    <dbReference type="NCBI Taxonomy" id="2769491"/>
    <lineage>
        <taxon>Bacteria</taxon>
        <taxon>Pseudomonadati</taxon>
        <taxon>Pseudomonadota</taxon>
        <taxon>Betaproteobacteria</taxon>
        <taxon>Burkholderiales</taxon>
        <taxon>Oxalobacteraceae</taxon>
        <taxon>Telluria group</taxon>
        <taxon>Massilia</taxon>
    </lineage>
</organism>
<dbReference type="PRINTS" id="PR00783">
    <property type="entry name" value="MINTRINSICP"/>
</dbReference>
<dbReference type="AlphaFoldDB" id="A0A7L9U357"/>
<dbReference type="PANTHER" id="PTHR45724">
    <property type="entry name" value="AQUAPORIN NIP2-1"/>
    <property type="match status" value="1"/>
</dbReference>
<evidence type="ECO:0000256" key="4">
    <source>
        <dbReference type="ARBA" id="ARBA00022989"/>
    </source>
</evidence>
<keyword evidence="5 7" id="KW-0472">Membrane</keyword>
<keyword evidence="3 6" id="KW-0812">Transmembrane</keyword>